<protein>
    <submittedName>
        <fullName evidence="2">Erythromycin esterase family protein</fullName>
    </submittedName>
</protein>
<dbReference type="CDD" id="cd14728">
    <property type="entry name" value="Ere-like"/>
    <property type="match status" value="1"/>
</dbReference>
<organism evidence="2 3">
    <name type="scientific">Massilia hydrophila</name>
    <dbReference type="NCBI Taxonomy" id="3044279"/>
    <lineage>
        <taxon>Bacteria</taxon>
        <taxon>Pseudomonadati</taxon>
        <taxon>Pseudomonadota</taxon>
        <taxon>Betaproteobacteria</taxon>
        <taxon>Burkholderiales</taxon>
        <taxon>Oxalobacteraceae</taxon>
        <taxon>Telluria group</taxon>
        <taxon>Massilia</taxon>
    </lineage>
</organism>
<feature type="signal peptide" evidence="1">
    <location>
        <begin position="1"/>
        <end position="24"/>
    </location>
</feature>
<evidence type="ECO:0000313" key="2">
    <source>
        <dbReference type="EMBL" id="MCA1857039.1"/>
    </source>
</evidence>
<name>A0ABS7YBG9_9BURK</name>
<dbReference type="PANTHER" id="PTHR31299">
    <property type="entry name" value="ESTERASE, PUTATIVE (AFU_ORTHOLOGUE AFUA_1G05850)-RELATED"/>
    <property type="match status" value="1"/>
</dbReference>
<dbReference type="InterPro" id="IPR007815">
    <property type="entry name" value="Emycin_Estase"/>
</dbReference>
<proteinExistence type="predicted"/>
<sequence length="612" mass="66772">MNHMTNTRLTHALAAVLLTGTLQAAAQELPLPNPQLRDWNQKQGGPALWKTGLNGYLAEQVCDAAPPAPCAVKLSATAPQAAGQLGAVYRDLPVAAARVRTLTLSGRIRTQGVNDGWAGLFASVRASGKVLAYKNSAEEGARGDSAWRPFRIVVPVASDAETVRVGAMMTGSGSAWFSDLKLVANEEGRVAPAVPGGGQVAPQPALSQALLDDDELRLPAAAMPGVRPDWRRDVLAHRHPIRSLFSEDFSDLAFLGPLLGDRRIIQLGESSHGVAEFNWMKVRLIKFLHEKLGFDVIAFESSMTDCDVAGEAAAAESPEKTMRSCLFAIWHTDEVLALFDYVRKTQASSRPLRVTGFDNQPSSGSGATSARFRTMLEIVDPAAVPALLQHEANLKKIDKDNAQAALAYYTGLLRTLEQHRARLLAHLGDRPNRVDLAIQEARSRIAFVHMRMVPAAEGNGVRDRAMADNLDFVLDELYPKQKVIVWAHNAHIAHAPEQAESWKPMGAWLTERRRSELYTLGLYMGRGAGAFNNRRIYGIQPPAADSFEALLANGGYKMSLIDFSRPQGQPDAAWLNSSLGARSWGVRAVQLVPAHHYDGVLYIDTVKPPRYR</sequence>
<reference evidence="2 3" key="1">
    <citation type="submission" date="2021-07" db="EMBL/GenBank/DDBJ databases">
        <title>Characterization of Violacein-producing bacteria and related species.</title>
        <authorList>
            <person name="Wilson H.S."/>
            <person name="De Leon M.E."/>
        </authorList>
    </citation>
    <scope>NUCLEOTIDE SEQUENCE [LARGE SCALE GENOMIC DNA]</scope>
    <source>
        <strain evidence="2 3">HSC-2F05</strain>
    </source>
</reference>
<dbReference type="EMBL" id="JAHYBX010000005">
    <property type="protein sequence ID" value="MCA1857039.1"/>
    <property type="molecule type" value="Genomic_DNA"/>
</dbReference>
<dbReference type="Pfam" id="PF05139">
    <property type="entry name" value="Erythro_esteras"/>
    <property type="match status" value="1"/>
</dbReference>
<dbReference type="SUPFAM" id="SSF159501">
    <property type="entry name" value="EreA/ChaN-like"/>
    <property type="match status" value="1"/>
</dbReference>
<keyword evidence="1" id="KW-0732">Signal</keyword>
<dbReference type="Gene3D" id="2.60.120.260">
    <property type="entry name" value="Galactose-binding domain-like"/>
    <property type="match status" value="1"/>
</dbReference>
<dbReference type="RefSeq" id="WP_225239285.1">
    <property type="nucleotide sequence ID" value="NZ_JAHYBX010000005.1"/>
</dbReference>
<comment type="caution">
    <text evidence="2">The sequence shown here is derived from an EMBL/GenBank/DDBJ whole genome shotgun (WGS) entry which is preliminary data.</text>
</comment>
<keyword evidence="3" id="KW-1185">Reference proteome</keyword>
<feature type="chain" id="PRO_5047016875" evidence="1">
    <location>
        <begin position="25"/>
        <end position="612"/>
    </location>
</feature>
<accession>A0ABS7YBG9</accession>
<dbReference type="PANTHER" id="PTHR31299:SF0">
    <property type="entry name" value="ESTERASE, PUTATIVE (AFU_ORTHOLOGUE AFUA_1G05850)-RELATED"/>
    <property type="match status" value="1"/>
</dbReference>
<evidence type="ECO:0000256" key="1">
    <source>
        <dbReference type="SAM" id="SignalP"/>
    </source>
</evidence>
<dbReference type="InterPro" id="IPR052036">
    <property type="entry name" value="Hydrolase/PRTase-associated"/>
</dbReference>
<gene>
    <name evidence="2" type="ORF">LE190_14045</name>
</gene>
<dbReference type="Gene3D" id="3.30.1870.10">
    <property type="entry name" value="EreA-like, domain 2"/>
    <property type="match status" value="1"/>
</dbReference>
<evidence type="ECO:0000313" key="3">
    <source>
        <dbReference type="Proteomes" id="UP001198602"/>
    </source>
</evidence>
<dbReference type="Proteomes" id="UP001198602">
    <property type="component" value="Unassembled WGS sequence"/>
</dbReference>
<dbReference type="Gene3D" id="3.40.1660.10">
    <property type="entry name" value="EreA-like (biosynthetic domain)"/>
    <property type="match status" value="1"/>
</dbReference>
<dbReference type="Gene3D" id="1.20.1440.30">
    <property type="entry name" value="Biosynthetic Protein domain"/>
    <property type="match status" value="1"/>
</dbReference>